<keyword evidence="3" id="KW-0378">Hydrolase</keyword>
<reference evidence="7 8" key="1">
    <citation type="submission" date="2024-10" db="EMBL/GenBank/DDBJ databases">
        <title>Updated reference genomes for cyclostephanoid diatoms.</title>
        <authorList>
            <person name="Roberts W.R."/>
            <person name="Alverson A.J."/>
        </authorList>
    </citation>
    <scope>NUCLEOTIDE SEQUENCE [LARGE SCALE GENOMIC DNA]</scope>
    <source>
        <strain evidence="7 8">AJA276-08</strain>
    </source>
</reference>
<dbReference type="AlphaFoldDB" id="A0ABD3P802"/>
<comment type="similarity">
    <text evidence="1">Belongs to the peptidase C48 family.</text>
</comment>
<evidence type="ECO:0000256" key="4">
    <source>
        <dbReference type="ARBA" id="ARBA00022807"/>
    </source>
</evidence>
<evidence type="ECO:0000259" key="6">
    <source>
        <dbReference type="PROSITE" id="PS50600"/>
    </source>
</evidence>
<feature type="region of interest" description="Disordered" evidence="5">
    <location>
        <begin position="29"/>
        <end position="61"/>
    </location>
</feature>
<keyword evidence="8" id="KW-1185">Reference proteome</keyword>
<dbReference type="GO" id="GO:0008234">
    <property type="term" value="F:cysteine-type peptidase activity"/>
    <property type="evidence" value="ECO:0007669"/>
    <property type="project" value="UniProtKB-KW"/>
</dbReference>
<proteinExistence type="inferred from homology"/>
<evidence type="ECO:0000256" key="2">
    <source>
        <dbReference type="ARBA" id="ARBA00022670"/>
    </source>
</evidence>
<name>A0ABD3P802_9STRA</name>
<evidence type="ECO:0000256" key="5">
    <source>
        <dbReference type="SAM" id="MobiDB-lite"/>
    </source>
</evidence>
<evidence type="ECO:0000256" key="3">
    <source>
        <dbReference type="ARBA" id="ARBA00022801"/>
    </source>
</evidence>
<dbReference type="InterPro" id="IPR003653">
    <property type="entry name" value="Peptidase_C48_C"/>
</dbReference>
<dbReference type="SUPFAM" id="SSF54001">
    <property type="entry name" value="Cysteine proteinases"/>
    <property type="match status" value="1"/>
</dbReference>
<dbReference type="Proteomes" id="UP001530315">
    <property type="component" value="Unassembled WGS sequence"/>
</dbReference>
<dbReference type="PROSITE" id="PS50600">
    <property type="entry name" value="ULP_PROTEASE"/>
    <property type="match status" value="1"/>
</dbReference>
<dbReference type="PANTHER" id="PTHR12606">
    <property type="entry name" value="SENTRIN/SUMO-SPECIFIC PROTEASE"/>
    <property type="match status" value="1"/>
</dbReference>
<organism evidence="7 8">
    <name type="scientific">Stephanodiscus triporus</name>
    <dbReference type="NCBI Taxonomy" id="2934178"/>
    <lineage>
        <taxon>Eukaryota</taxon>
        <taxon>Sar</taxon>
        <taxon>Stramenopiles</taxon>
        <taxon>Ochrophyta</taxon>
        <taxon>Bacillariophyta</taxon>
        <taxon>Coscinodiscophyceae</taxon>
        <taxon>Thalassiosirophycidae</taxon>
        <taxon>Stephanodiscales</taxon>
        <taxon>Stephanodiscaceae</taxon>
        <taxon>Stephanodiscus</taxon>
    </lineage>
</organism>
<evidence type="ECO:0000313" key="7">
    <source>
        <dbReference type="EMBL" id="KAL3784138.1"/>
    </source>
</evidence>
<sequence>MSPSVPAKKRAAAASPLFEDYDTYNNAAPTIFSQATKRRRTGGNAKASGTGSSMSAANPPDMERKARDYAMKLMRPFTAEEQTVVEDALKDGPPKEILAKQGADSVQRGSMQTLCRGQWLNDEVINYFLKNCLMRRDEKMCTTDTSRRRSHFFNSFFIQTMFDEKSKDPELRGRYNFDNVKNWSKKVPGGDIFNLKYIVCPINIDDTHWTSAVIFMEDKRIQYYDSMGGTDWSKLEGLLKYVKDEYSAKNGKELDVTEWELVSCTSDTPRQKNGYDCGVFTCMFADFISKDCQLLFNQDHIDQCRQRIALSIMNYCAIDDSDSQRHSRPPLSNTLAAQAAVATSNNTLALALEDGNTSREAIAAILPKKAKNGQLVIGHLVIHPKNCLRFSPDTSEDNDKREEFMYFSHNQSRSVLERSAFALRVQQSKNGPVFRPECTSFCITKNDSADYPCSKKHTNVMHIPLDSAVYPFPGQDFSSRLL</sequence>
<dbReference type="GO" id="GO:0006508">
    <property type="term" value="P:proteolysis"/>
    <property type="evidence" value="ECO:0007669"/>
    <property type="project" value="UniProtKB-KW"/>
</dbReference>
<gene>
    <name evidence="7" type="ORF">ACHAW5_005647</name>
</gene>
<dbReference type="InterPro" id="IPR038765">
    <property type="entry name" value="Papain-like_cys_pep_sf"/>
</dbReference>
<dbReference type="EMBL" id="JALLAZ020000939">
    <property type="protein sequence ID" value="KAL3784138.1"/>
    <property type="molecule type" value="Genomic_DNA"/>
</dbReference>
<evidence type="ECO:0000256" key="1">
    <source>
        <dbReference type="ARBA" id="ARBA00005234"/>
    </source>
</evidence>
<evidence type="ECO:0000313" key="8">
    <source>
        <dbReference type="Proteomes" id="UP001530315"/>
    </source>
</evidence>
<keyword evidence="2" id="KW-0645">Protease</keyword>
<protein>
    <recommendedName>
        <fullName evidence="6">Ubiquitin-like protease family profile domain-containing protein</fullName>
    </recommendedName>
</protein>
<dbReference type="PANTHER" id="PTHR12606:SF1">
    <property type="entry name" value="UBIQUITIN-LIKE-SPECIFIC PROTEASE 1A"/>
    <property type="match status" value="1"/>
</dbReference>
<keyword evidence="4" id="KW-0788">Thiol protease</keyword>
<dbReference type="Gene3D" id="3.40.395.10">
    <property type="entry name" value="Adenoviral Proteinase, Chain A"/>
    <property type="match status" value="1"/>
</dbReference>
<comment type="caution">
    <text evidence="7">The sequence shown here is derived from an EMBL/GenBank/DDBJ whole genome shotgun (WGS) entry which is preliminary data.</text>
</comment>
<feature type="domain" description="Ubiquitin-like protease family profile" evidence="6">
    <location>
        <begin position="104"/>
        <end position="288"/>
    </location>
</feature>
<accession>A0ABD3P802</accession>
<feature type="compositionally biased region" description="Polar residues" evidence="5">
    <location>
        <begin position="47"/>
        <end position="56"/>
    </location>
</feature>
<dbReference type="Pfam" id="PF02902">
    <property type="entry name" value="Peptidase_C48"/>
    <property type="match status" value="1"/>
</dbReference>